<evidence type="ECO:0000313" key="1">
    <source>
        <dbReference type="EMBL" id="TWI85866.1"/>
    </source>
</evidence>
<keyword evidence="2" id="KW-1185">Reference proteome</keyword>
<sequence length="100" mass="11109">MKELSLPIPKTTAFDICKTALTSCEIDIEEECQEKNFLKGSLNTSLLSFGNNVEISLTESGQNTTIVISSKSSFTFQLIDWGKNAEIEDDIAKKIMQPFV</sequence>
<protein>
    <submittedName>
        <fullName evidence="1">Uncharacterized protein</fullName>
    </submittedName>
</protein>
<reference evidence="1 2" key="1">
    <citation type="journal article" date="2015" name="Stand. Genomic Sci.">
        <title>Genomic Encyclopedia of Bacterial and Archaeal Type Strains, Phase III: the genomes of soil and plant-associated and newly described type strains.</title>
        <authorList>
            <person name="Whitman W.B."/>
            <person name="Woyke T."/>
            <person name="Klenk H.P."/>
            <person name="Zhou Y."/>
            <person name="Lilburn T.G."/>
            <person name="Beck B.J."/>
            <person name="De Vos P."/>
            <person name="Vandamme P."/>
            <person name="Eisen J.A."/>
            <person name="Garrity G."/>
            <person name="Hugenholtz P."/>
            <person name="Kyrpides N.C."/>
        </authorList>
    </citation>
    <scope>NUCLEOTIDE SEQUENCE [LARGE SCALE GENOMIC DNA]</scope>
    <source>
        <strain evidence="1 2">CGMCC 1.7271</strain>
    </source>
</reference>
<name>A0A562SYU2_9BACT</name>
<organism evidence="1 2">
    <name type="scientific">Lacibacter cauensis</name>
    <dbReference type="NCBI Taxonomy" id="510947"/>
    <lineage>
        <taxon>Bacteria</taxon>
        <taxon>Pseudomonadati</taxon>
        <taxon>Bacteroidota</taxon>
        <taxon>Chitinophagia</taxon>
        <taxon>Chitinophagales</taxon>
        <taxon>Chitinophagaceae</taxon>
        <taxon>Lacibacter</taxon>
    </lineage>
</organism>
<dbReference type="EMBL" id="VLLE01000002">
    <property type="protein sequence ID" value="TWI85866.1"/>
    <property type="molecule type" value="Genomic_DNA"/>
</dbReference>
<comment type="caution">
    <text evidence="1">The sequence shown here is derived from an EMBL/GenBank/DDBJ whole genome shotgun (WGS) entry which is preliminary data.</text>
</comment>
<dbReference type="AlphaFoldDB" id="A0A562SYU2"/>
<gene>
    <name evidence="1" type="ORF">IQ13_1035</name>
</gene>
<proteinExistence type="predicted"/>
<dbReference type="RefSeq" id="WP_144884959.1">
    <property type="nucleotide sequence ID" value="NZ_VLLE01000002.1"/>
</dbReference>
<evidence type="ECO:0000313" key="2">
    <source>
        <dbReference type="Proteomes" id="UP000316167"/>
    </source>
</evidence>
<accession>A0A562SYU2</accession>
<dbReference type="Proteomes" id="UP000316167">
    <property type="component" value="Unassembled WGS sequence"/>
</dbReference>